<gene>
    <name evidence="1" type="ORF">HMPREF1981_00736</name>
</gene>
<protein>
    <submittedName>
        <fullName evidence="1">Uncharacterized protein</fullName>
    </submittedName>
</protein>
<evidence type="ECO:0000313" key="2">
    <source>
        <dbReference type="Proteomes" id="UP000016496"/>
    </source>
</evidence>
<reference evidence="1 2" key="1">
    <citation type="submission" date="2013-08" db="EMBL/GenBank/DDBJ databases">
        <authorList>
            <person name="Weinstock G."/>
            <person name="Sodergren E."/>
            <person name="Wylie T."/>
            <person name="Fulton L."/>
            <person name="Fulton R."/>
            <person name="Fronick C."/>
            <person name="O'Laughlin M."/>
            <person name="Godfrey J."/>
            <person name="Miner T."/>
            <person name="Herter B."/>
            <person name="Appelbaum E."/>
            <person name="Cordes M."/>
            <person name="Lek S."/>
            <person name="Wollam A."/>
            <person name="Pepin K.H."/>
            <person name="Palsikar V.B."/>
            <person name="Mitreva M."/>
            <person name="Wilson R.K."/>
        </authorList>
    </citation>
    <scope>NUCLEOTIDE SEQUENCE [LARGE SCALE GENOMIC DNA]</scope>
    <source>
        <strain evidence="1 2">F0041</strain>
    </source>
</reference>
<accession>U2E3L6</accession>
<proteinExistence type="predicted"/>
<dbReference type="AlphaFoldDB" id="U2E3L6"/>
<name>U2E3L6_9BACE</name>
<dbReference type="Proteomes" id="UP000016496">
    <property type="component" value="Unassembled WGS sequence"/>
</dbReference>
<dbReference type="HOGENOM" id="CLU_2138611_0_0_10"/>
<evidence type="ECO:0000313" key="1">
    <source>
        <dbReference type="EMBL" id="ERI86941.1"/>
    </source>
</evidence>
<comment type="caution">
    <text evidence="1">The sequence shown here is derived from an EMBL/GenBank/DDBJ whole genome shotgun (WGS) entry which is preliminary data.</text>
</comment>
<sequence>MSFLKSSVAFPVIMYCRILDLFLIKNIKNSCRCKTRSEVNNLPPQMERDVVHADKYKADIYSMAKTIWIILTSDMKSFERHIYLIRLLVYVNTCQMTYISILWKNYCHNVLITMETPILMRWN</sequence>
<dbReference type="EMBL" id="AWSV01000043">
    <property type="protein sequence ID" value="ERI86941.1"/>
    <property type="molecule type" value="Genomic_DNA"/>
</dbReference>
<organism evidence="1 2">
    <name type="scientific">Bacteroides pyogenes F0041</name>
    <dbReference type="NCBI Taxonomy" id="1321819"/>
    <lineage>
        <taxon>Bacteria</taxon>
        <taxon>Pseudomonadati</taxon>
        <taxon>Bacteroidota</taxon>
        <taxon>Bacteroidia</taxon>
        <taxon>Bacteroidales</taxon>
        <taxon>Bacteroidaceae</taxon>
        <taxon>Bacteroides</taxon>
    </lineage>
</organism>